<organism evidence="1 2">
    <name type="scientific">Trifolium pratense</name>
    <name type="common">Red clover</name>
    <dbReference type="NCBI Taxonomy" id="57577"/>
    <lineage>
        <taxon>Eukaryota</taxon>
        <taxon>Viridiplantae</taxon>
        <taxon>Streptophyta</taxon>
        <taxon>Embryophyta</taxon>
        <taxon>Tracheophyta</taxon>
        <taxon>Spermatophyta</taxon>
        <taxon>Magnoliopsida</taxon>
        <taxon>eudicotyledons</taxon>
        <taxon>Gunneridae</taxon>
        <taxon>Pentapetalae</taxon>
        <taxon>rosids</taxon>
        <taxon>fabids</taxon>
        <taxon>Fabales</taxon>
        <taxon>Fabaceae</taxon>
        <taxon>Papilionoideae</taxon>
        <taxon>50 kb inversion clade</taxon>
        <taxon>NPAAA clade</taxon>
        <taxon>Hologalegina</taxon>
        <taxon>IRL clade</taxon>
        <taxon>Trifolieae</taxon>
        <taxon>Trifolium</taxon>
    </lineage>
</organism>
<gene>
    <name evidence="1" type="ORF">L195_g053176</name>
</gene>
<name>A0A2K3K946_TRIPR</name>
<evidence type="ECO:0000313" key="1">
    <source>
        <dbReference type="EMBL" id="PNX62808.1"/>
    </source>
</evidence>
<proteinExistence type="predicted"/>
<reference evidence="1 2" key="1">
    <citation type="journal article" date="2014" name="Am. J. Bot.">
        <title>Genome assembly and annotation for red clover (Trifolium pratense; Fabaceae).</title>
        <authorList>
            <person name="Istvanek J."/>
            <person name="Jaros M."/>
            <person name="Krenek A."/>
            <person name="Repkova J."/>
        </authorList>
    </citation>
    <scope>NUCLEOTIDE SEQUENCE [LARGE SCALE GENOMIC DNA]</scope>
    <source>
        <strain evidence="2">cv. Tatra</strain>
        <tissue evidence="1">Young leaves</tissue>
    </source>
</reference>
<feature type="non-terminal residue" evidence="1">
    <location>
        <position position="1"/>
    </location>
</feature>
<dbReference type="EMBL" id="ASHM01088615">
    <property type="protein sequence ID" value="PNX62808.1"/>
    <property type="molecule type" value="Genomic_DNA"/>
</dbReference>
<dbReference type="Proteomes" id="UP000236291">
    <property type="component" value="Unassembled WGS sequence"/>
</dbReference>
<reference evidence="1 2" key="2">
    <citation type="journal article" date="2017" name="Front. Plant Sci.">
        <title>Gene Classification and Mining of Molecular Markers Useful in Red Clover (Trifolium pratense) Breeding.</title>
        <authorList>
            <person name="Istvanek J."/>
            <person name="Dluhosova J."/>
            <person name="Dluhos P."/>
            <person name="Patkova L."/>
            <person name="Nedelnik J."/>
            <person name="Repkova J."/>
        </authorList>
    </citation>
    <scope>NUCLEOTIDE SEQUENCE [LARGE SCALE GENOMIC DNA]</scope>
    <source>
        <strain evidence="2">cv. Tatra</strain>
        <tissue evidence="1">Young leaves</tissue>
    </source>
</reference>
<dbReference type="AlphaFoldDB" id="A0A2K3K946"/>
<evidence type="ECO:0000313" key="2">
    <source>
        <dbReference type="Proteomes" id="UP000236291"/>
    </source>
</evidence>
<comment type="caution">
    <text evidence="1">The sequence shown here is derived from an EMBL/GenBank/DDBJ whole genome shotgun (WGS) entry which is preliminary data.</text>
</comment>
<protein>
    <submittedName>
        <fullName evidence="1">Uncharacterized protein</fullName>
    </submittedName>
</protein>
<sequence length="42" mass="4803">GAVELGIEGEEGDERYVERLILNENTDEATRLLREQPHNCHP</sequence>
<accession>A0A2K3K946</accession>